<feature type="compositionally biased region" description="Basic residues" evidence="1">
    <location>
        <begin position="29"/>
        <end position="43"/>
    </location>
</feature>
<accession>A0A433QIM6</accession>
<reference evidence="2 3" key="1">
    <citation type="journal article" date="2018" name="New Phytol.">
        <title>Phylogenomics of Endogonaceae and evolution of mycorrhizas within Mucoromycota.</title>
        <authorList>
            <person name="Chang Y."/>
            <person name="Desiro A."/>
            <person name="Na H."/>
            <person name="Sandor L."/>
            <person name="Lipzen A."/>
            <person name="Clum A."/>
            <person name="Barry K."/>
            <person name="Grigoriev I.V."/>
            <person name="Martin F.M."/>
            <person name="Stajich J.E."/>
            <person name="Smith M.E."/>
            <person name="Bonito G."/>
            <person name="Spatafora J.W."/>
        </authorList>
    </citation>
    <scope>NUCLEOTIDE SEQUENCE [LARGE SCALE GENOMIC DNA]</scope>
    <source>
        <strain evidence="2 3">AD002</strain>
    </source>
</reference>
<name>A0A433QIM6_9FUNG</name>
<gene>
    <name evidence="2" type="ORF">BC938DRAFT_480383</name>
</gene>
<feature type="compositionally biased region" description="Polar residues" evidence="1">
    <location>
        <begin position="12"/>
        <end position="21"/>
    </location>
</feature>
<keyword evidence="3" id="KW-1185">Reference proteome</keyword>
<dbReference type="AlphaFoldDB" id="A0A433QIM6"/>
<proteinExistence type="predicted"/>
<dbReference type="Proteomes" id="UP000274822">
    <property type="component" value="Unassembled WGS sequence"/>
</dbReference>
<sequence length="74" mass="8390">MDDEAEQKSELAITSLSNNDLTTRTKERTHTKHQKSGAMRRRTTSPTQGEPYASWPHDTPITQRLQDGRGQRGP</sequence>
<comment type="caution">
    <text evidence="2">The sequence shown here is derived from an EMBL/GenBank/DDBJ whole genome shotgun (WGS) entry which is preliminary data.</text>
</comment>
<organism evidence="2 3">
    <name type="scientific">Jimgerdemannia flammicorona</name>
    <dbReference type="NCBI Taxonomy" id="994334"/>
    <lineage>
        <taxon>Eukaryota</taxon>
        <taxon>Fungi</taxon>
        <taxon>Fungi incertae sedis</taxon>
        <taxon>Mucoromycota</taxon>
        <taxon>Mucoromycotina</taxon>
        <taxon>Endogonomycetes</taxon>
        <taxon>Endogonales</taxon>
        <taxon>Endogonaceae</taxon>
        <taxon>Jimgerdemannia</taxon>
    </lineage>
</organism>
<protein>
    <submittedName>
        <fullName evidence="2">Uncharacterized protein</fullName>
    </submittedName>
</protein>
<evidence type="ECO:0000313" key="3">
    <source>
        <dbReference type="Proteomes" id="UP000274822"/>
    </source>
</evidence>
<evidence type="ECO:0000313" key="2">
    <source>
        <dbReference type="EMBL" id="RUS29676.1"/>
    </source>
</evidence>
<dbReference type="EMBL" id="RBNJ01004842">
    <property type="protein sequence ID" value="RUS29676.1"/>
    <property type="molecule type" value="Genomic_DNA"/>
</dbReference>
<evidence type="ECO:0000256" key="1">
    <source>
        <dbReference type="SAM" id="MobiDB-lite"/>
    </source>
</evidence>
<feature type="region of interest" description="Disordered" evidence="1">
    <location>
        <begin position="1"/>
        <end position="74"/>
    </location>
</feature>